<evidence type="ECO:0000259" key="5">
    <source>
        <dbReference type="Pfam" id="PF04577"/>
    </source>
</evidence>
<dbReference type="KEGG" id="mpp:MICPUCDRAFT_66124"/>
<reference evidence="6 7" key="1">
    <citation type="journal article" date="2009" name="Science">
        <title>Green evolution and dynamic adaptations revealed by genomes of the marine picoeukaryotes Micromonas.</title>
        <authorList>
            <person name="Worden A.Z."/>
            <person name="Lee J.H."/>
            <person name="Mock T."/>
            <person name="Rouze P."/>
            <person name="Simmons M.P."/>
            <person name="Aerts A.L."/>
            <person name="Allen A.E."/>
            <person name="Cuvelier M.L."/>
            <person name="Derelle E."/>
            <person name="Everett M.V."/>
            <person name="Foulon E."/>
            <person name="Grimwood J."/>
            <person name="Gundlach H."/>
            <person name="Henrissat B."/>
            <person name="Napoli C."/>
            <person name="McDonald S.M."/>
            <person name="Parker M.S."/>
            <person name="Rombauts S."/>
            <person name="Salamov A."/>
            <person name="Von Dassow P."/>
            <person name="Badger J.H."/>
            <person name="Coutinho P.M."/>
            <person name="Demir E."/>
            <person name="Dubchak I."/>
            <person name="Gentemann C."/>
            <person name="Eikrem W."/>
            <person name="Gready J.E."/>
            <person name="John U."/>
            <person name="Lanier W."/>
            <person name="Lindquist E.A."/>
            <person name="Lucas S."/>
            <person name="Mayer K.F."/>
            <person name="Moreau H."/>
            <person name="Not F."/>
            <person name="Otillar R."/>
            <person name="Panaud O."/>
            <person name="Pangilinan J."/>
            <person name="Paulsen I."/>
            <person name="Piegu B."/>
            <person name="Poliakov A."/>
            <person name="Robbens S."/>
            <person name="Schmutz J."/>
            <person name="Toulza E."/>
            <person name="Wyss T."/>
            <person name="Zelensky A."/>
            <person name="Zhou K."/>
            <person name="Armbrust E.V."/>
            <person name="Bhattacharya D."/>
            <person name="Goodenough U.W."/>
            <person name="Van de Peer Y."/>
            <person name="Grigoriev I.V."/>
        </authorList>
    </citation>
    <scope>NUCLEOTIDE SEQUENCE [LARGE SCALE GENOMIC DNA]</scope>
    <source>
        <strain evidence="6 7">CCMP1545</strain>
    </source>
</reference>
<dbReference type="Pfam" id="PF04577">
    <property type="entry name" value="Glyco_transf_61"/>
    <property type="match status" value="1"/>
</dbReference>
<evidence type="ECO:0000256" key="2">
    <source>
        <dbReference type="ARBA" id="ARBA00022679"/>
    </source>
</evidence>
<gene>
    <name evidence="6" type="ORF">MICPUCDRAFT_66124</name>
</gene>
<dbReference type="InterPro" id="IPR007657">
    <property type="entry name" value="Glycosyltransferase_61"/>
</dbReference>
<sequence length="404" mass="45496">MHGTVDRTCKNVRGLRSSVIAATILCGVVYLAFPNYRKRVFSRVFDSASETLRGGFSISPAEPTSFTRRSDISLVSNACVVVEQARYLKNAGGAHVGHWVAVLTQLMPHFEAVARRSSNAKGSSTKMHLFFTDQHRDAWQLQKIGSILRNHPYYQITANAAMHGFNIDVILRTTVLDTLSRGKRKCRQSIDAGRFPADDTWTPGLHRFVLGAFESLGCSNNANVADILIYNRKGTREITNTRDIADYLEHRNYSVLIQTADVLTPAQQVCLIGKPFRYIVTPHGGQMASLMFKNERTSVIEVMPRSGVLECYRYITRDYALWFALQVVSLWRCAGFCIDDARRNTSFDAILRPNDGGAELEREIRSEVLTVDFIGMKSLKNLLDLRAWVQNEKKTSTVREHIIA</sequence>
<keyword evidence="2" id="KW-0808">Transferase</keyword>
<keyword evidence="4" id="KW-1133">Transmembrane helix</keyword>
<keyword evidence="7" id="KW-1185">Reference proteome</keyword>
<dbReference type="AlphaFoldDB" id="C1NAL9"/>
<dbReference type="OrthoDB" id="10653436at2759"/>
<dbReference type="RefSeq" id="XP_003064929.1">
    <property type="nucleotide sequence ID" value="XM_003064883.1"/>
</dbReference>
<dbReference type="GeneID" id="9690370"/>
<evidence type="ECO:0000256" key="1">
    <source>
        <dbReference type="ARBA" id="ARBA00022676"/>
    </source>
</evidence>
<dbReference type="EMBL" id="GG663753">
    <property type="protein sequence ID" value="EEH50909.1"/>
    <property type="molecule type" value="Genomic_DNA"/>
</dbReference>
<feature type="domain" description="Glycosyltransferase 61 catalytic" evidence="5">
    <location>
        <begin position="158"/>
        <end position="300"/>
    </location>
</feature>
<keyword evidence="3" id="KW-0325">Glycoprotein</keyword>
<evidence type="ECO:0000313" key="6">
    <source>
        <dbReference type="EMBL" id="EEH50909.1"/>
    </source>
</evidence>
<name>C1NAL9_MICPC</name>
<dbReference type="GO" id="GO:0016763">
    <property type="term" value="F:pentosyltransferase activity"/>
    <property type="evidence" value="ECO:0007669"/>
    <property type="project" value="UniProtKB-ARBA"/>
</dbReference>
<dbReference type="Proteomes" id="UP000001876">
    <property type="component" value="Unassembled WGS sequence"/>
</dbReference>
<dbReference type="PANTHER" id="PTHR20961">
    <property type="entry name" value="GLYCOSYLTRANSFERASE"/>
    <property type="match status" value="1"/>
</dbReference>
<organism evidence="7">
    <name type="scientific">Micromonas pusilla (strain CCMP1545)</name>
    <name type="common">Picoplanktonic green alga</name>
    <dbReference type="NCBI Taxonomy" id="564608"/>
    <lineage>
        <taxon>Eukaryota</taxon>
        <taxon>Viridiplantae</taxon>
        <taxon>Chlorophyta</taxon>
        <taxon>Mamiellophyceae</taxon>
        <taxon>Mamiellales</taxon>
        <taxon>Mamiellaceae</taxon>
        <taxon>Micromonas</taxon>
    </lineage>
</organism>
<evidence type="ECO:0000256" key="3">
    <source>
        <dbReference type="ARBA" id="ARBA00023180"/>
    </source>
</evidence>
<protein>
    <submittedName>
        <fullName evidence="6">Predicted protein</fullName>
    </submittedName>
</protein>
<proteinExistence type="predicted"/>
<dbReference type="GO" id="GO:0005794">
    <property type="term" value="C:Golgi apparatus"/>
    <property type="evidence" value="ECO:0007669"/>
    <property type="project" value="UniProtKB-ARBA"/>
</dbReference>
<dbReference type="InterPro" id="IPR049625">
    <property type="entry name" value="Glyco_transf_61_cat"/>
</dbReference>
<feature type="transmembrane region" description="Helical" evidence="4">
    <location>
        <begin position="15"/>
        <end position="33"/>
    </location>
</feature>
<evidence type="ECO:0000313" key="7">
    <source>
        <dbReference type="Proteomes" id="UP000001876"/>
    </source>
</evidence>
<evidence type="ECO:0000256" key="4">
    <source>
        <dbReference type="SAM" id="Phobius"/>
    </source>
</evidence>
<keyword evidence="4" id="KW-0812">Transmembrane</keyword>
<keyword evidence="4" id="KW-0472">Membrane</keyword>
<keyword evidence="1" id="KW-0328">Glycosyltransferase</keyword>
<accession>C1NAL9</accession>